<dbReference type="GO" id="GO:0019433">
    <property type="term" value="P:triglyceride catabolic process"/>
    <property type="evidence" value="ECO:0007669"/>
    <property type="project" value="TreeGrafter"/>
</dbReference>
<evidence type="ECO:0000313" key="8">
    <source>
        <dbReference type="Proteomes" id="UP000252519"/>
    </source>
</evidence>
<keyword evidence="3 4" id="KW-0443">Lipid metabolism</keyword>
<evidence type="ECO:0000313" key="7">
    <source>
        <dbReference type="EMBL" id="RCN45431.1"/>
    </source>
</evidence>
<dbReference type="InterPro" id="IPR002641">
    <property type="entry name" value="PNPLA_dom"/>
</dbReference>
<feature type="compositionally biased region" description="Basic and acidic residues" evidence="5">
    <location>
        <begin position="576"/>
        <end position="585"/>
    </location>
</feature>
<accession>A0A368GM30</accession>
<feature type="compositionally biased region" description="Low complexity" evidence="5">
    <location>
        <begin position="629"/>
        <end position="652"/>
    </location>
</feature>
<feature type="short sequence motif" description="GXSXG" evidence="4">
    <location>
        <begin position="46"/>
        <end position="50"/>
    </location>
</feature>
<dbReference type="PANTHER" id="PTHR12406:SF41">
    <property type="entry name" value="BRUMMER, ISOFORM B-RELATED"/>
    <property type="match status" value="1"/>
</dbReference>
<evidence type="ECO:0000256" key="1">
    <source>
        <dbReference type="ARBA" id="ARBA00013279"/>
    </source>
</evidence>
<gene>
    <name evidence="7" type="ORF">ANCCAN_08581</name>
</gene>
<evidence type="ECO:0000256" key="4">
    <source>
        <dbReference type="PROSITE-ProRule" id="PRU01161"/>
    </source>
</evidence>
<dbReference type="GO" id="GO:0016020">
    <property type="term" value="C:membrane"/>
    <property type="evidence" value="ECO:0007669"/>
    <property type="project" value="TreeGrafter"/>
</dbReference>
<dbReference type="InterPro" id="IPR033562">
    <property type="entry name" value="PLPL"/>
</dbReference>
<evidence type="ECO:0000259" key="6">
    <source>
        <dbReference type="PROSITE" id="PS51635"/>
    </source>
</evidence>
<feature type="active site" description="Nucleophile" evidence="4">
    <location>
        <position position="48"/>
    </location>
</feature>
<dbReference type="SUPFAM" id="SSF52151">
    <property type="entry name" value="FabD/lysophospholipase-like"/>
    <property type="match status" value="1"/>
</dbReference>
<evidence type="ECO:0000256" key="3">
    <source>
        <dbReference type="ARBA" id="ARBA00023098"/>
    </source>
</evidence>
<protein>
    <recommendedName>
        <fullName evidence="1">triacylglycerol lipase</fullName>
        <ecNumber evidence="1">3.1.1.3</ecNumber>
    </recommendedName>
</protein>
<sequence length="688" mass="76202">MTMVNSYPERMNLSFSGCGFLCIYHAGVAAAIKEYAPHLIQNKISGASAGAIVAAGLVTNICISQATSTILKIVSQARSRALGALHPAFNLLGLVREEIERTLPPDAYKRCTGRLQISLTRWSDNKNVVVTEFESNKELIDAIICSCFIPVYCGITPPTYRGEAYIDGGFTDNQPSYDDHTVTVSPFSGESDICPPDWDSASFFGICFSRTSIRFTTRNLFRLTACLMPPSTEDCSKMCLQGFEDALRFLTKNAMAPCIRCLTIQTNIDQRMASCSPIEERAQLSPNMPRLRNRTSSNIAKKRLESECDTCCESEHMYNTAVSEVFPSIMTRTFDEAFAAEDSFFKYLLSFRMFRYARTALGVGKLPLDVLVIFSKNVAAWLSAVVAPEWLRAKISALVDFVLMEIERQKSRYSRFSCLLPVPEITYIKREREPEIELSEDAKKELAVIRESDRRKKVRLETRVTSVTPSTPSTDWTLLDDGDNEDSLQHVIEYSNSHDAMYEFHYLDENNRMRSFELFNIADPFKRHECHSRIGSVPPSRPVSMVVEEDAEQVEEEAACSSKADEGDSGLSGVEGHTDTGRRDACCSPVRHFPSLRTSGRGKGSNRRHTSHAGGSSGQPSTSRKQHSASRSGSVVSGSGVSVGGVRSASSDSEGDGADKLFVPARRQRTSSIEYDGEPEPSDTDIPV</sequence>
<reference evidence="7 8" key="1">
    <citation type="submission" date="2014-10" db="EMBL/GenBank/DDBJ databases">
        <title>Draft genome of the hookworm Ancylostoma caninum.</title>
        <authorList>
            <person name="Mitreva M."/>
        </authorList>
    </citation>
    <scope>NUCLEOTIDE SEQUENCE [LARGE SCALE GENOMIC DNA]</scope>
    <source>
        <strain evidence="7 8">Baltimore</strain>
    </source>
</reference>
<comment type="caution">
    <text evidence="7">The sequence shown here is derived from an EMBL/GenBank/DDBJ whole genome shotgun (WGS) entry which is preliminary data.</text>
</comment>
<keyword evidence="2 4" id="KW-0378">Hydrolase</keyword>
<dbReference type="FunFam" id="3.40.1090.10:FF:000003">
    <property type="entry name" value="Patatin-like phospholipase domain-containing protein 2"/>
    <property type="match status" value="1"/>
</dbReference>
<dbReference type="GO" id="GO:0004806">
    <property type="term" value="F:triacylglycerol lipase activity"/>
    <property type="evidence" value="ECO:0007669"/>
    <property type="project" value="UniProtKB-EC"/>
</dbReference>
<dbReference type="InterPro" id="IPR016035">
    <property type="entry name" value="Acyl_Trfase/lysoPLipase"/>
</dbReference>
<feature type="short sequence motif" description="DGA/G" evidence="4">
    <location>
        <begin position="167"/>
        <end position="169"/>
    </location>
</feature>
<dbReference type="CDD" id="cd07204">
    <property type="entry name" value="Pat_PNPLA_like"/>
    <property type="match status" value="1"/>
</dbReference>
<feature type="region of interest" description="Disordered" evidence="5">
    <location>
        <begin position="536"/>
        <end position="688"/>
    </location>
</feature>
<evidence type="ECO:0000256" key="2">
    <source>
        <dbReference type="ARBA" id="ARBA00022801"/>
    </source>
</evidence>
<evidence type="ECO:0000256" key="5">
    <source>
        <dbReference type="SAM" id="MobiDB-lite"/>
    </source>
</evidence>
<name>A0A368GM30_ANCCA</name>
<proteinExistence type="predicted"/>
<organism evidence="7 8">
    <name type="scientific">Ancylostoma caninum</name>
    <name type="common">Dog hookworm</name>
    <dbReference type="NCBI Taxonomy" id="29170"/>
    <lineage>
        <taxon>Eukaryota</taxon>
        <taxon>Metazoa</taxon>
        <taxon>Ecdysozoa</taxon>
        <taxon>Nematoda</taxon>
        <taxon>Chromadorea</taxon>
        <taxon>Rhabditida</taxon>
        <taxon>Rhabditina</taxon>
        <taxon>Rhabditomorpha</taxon>
        <taxon>Strongyloidea</taxon>
        <taxon>Ancylostomatidae</taxon>
        <taxon>Ancylostomatinae</taxon>
        <taxon>Ancylostoma</taxon>
    </lineage>
</organism>
<dbReference type="OrthoDB" id="197155at2759"/>
<comment type="caution">
    <text evidence="4">Lacks conserved residue(s) required for the propagation of feature annotation.</text>
</comment>
<dbReference type="STRING" id="29170.A0A368GM30"/>
<feature type="active site" description="Proton acceptor" evidence="4">
    <location>
        <position position="167"/>
    </location>
</feature>
<keyword evidence="4" id="KW-0442">Lipid degradation</keyword>
<dbReference type="Proteomes" id="UP000252519">
    <property type="component" value="Unassembled WGS sequence"/>
</dbReference>
<keyword evidence="8" id="KW-1185">Reference proteome</keyword>
<feature type="compositionally biased region" description="Low complexity" evidence="5">
    <location>
        <begin position="536"/>
        <end position="546"/>
    </location>
</feature>
<feature type="compositionally biased region" description="Acidic residues" evidence="5">
    <location>
        <begin position="547"/>
        <end position="558"/>
    </location>
</feature>
<dbReference type="AlphaFoldDB" id="A0A368GM30"/>
<feature type="domain" description="PNPLA" evidence="6">
    <location>
        <begin position="13"/>
        <end position="180"/>
    </location>
</feature>
<dbReference type="FunFam" id="3.40.1090.10:FF:000050">
    <property type="entry name" value="Patanin-like phospholipase domain-containing protein"/>
    <property type="match status" value="1"/>
</dbReference>
<dbReference type="PANTHER" id="PTHR12406">
    <property type="entry name" value="CALCIUM-INDEPENDENT PHOSPHOLIPASE A2 IPLA2 -RELATED"/>
    <property type="match status" value="1"/>
</dbReference>
<dbReference type="PROSITE" id="PS51635">
    <property type="entry name" value="PNPLA"/>
    <property type="match status" value="1"/>
</dbReference>
<dbReference type="Gene3D" id="3.40.1090.10">
    <property type="entry name" value="Cytosolic phospholipase A2 catalytic domain"/>
    <property type="match status" value="1"/>
</dbReference>
<dbReference type="EC" id="3.1.1.3" evidence="1"/>
<dbReference type="Pfam" id="PF01734">
    <property type="entry name" value="Patatin"/>
    <property type="match status" value="1"/>
</dbReference>
<dbReference type="GO" id="GO:0005811">
    <property type="term" value="C:lipid droplet"/>
    <property type="evidence" value="ECO:0007669"/>
    <property type="project" value="TreeGrafter"/>
</dbReference>
<dbReference type="GO" id="GO:0055088">
    <property type="term" value="P:lipid homeostasis"/>
    <property type="evidence" value="ECO:0007669"/>
    <property type="project" value="TreeGrafter"/>
</dbReference>
<dbReference type="GO" id="GO:0005737">
    <property type="term" value="C:cytoplasm"/>
    <property type="evidence" value="ECO:0007669"/>
    <property type="project" value="TreeGrafter"/>
</dbReference>
<feature type="compositionally biased region" description="Acidic residues" evidence="5">
    <location>
        <begin position="675"/>
        <end position="688"/>
    </location>
</feature>
<dbReference type="EMBL" id="JOJR01000102">
    <property type="protein sequence ID" value="RCN45431.1"/>
    <property type="molecule type" value="Genomic_DNA"/>
</dbReference>